<feature type="domain" description="AB hydrolase-1" evidence="1">
    <location>
        <begin position="64"/>
        <end position="117"/>
    </location>
</feature>
<dbReference type="Gene3D" id="3.40.50.1820">
    <property type="entry name" value="alpha/beta hydrolase"/>
    <property type="match status" value="1"/>
</dbReference>
<keyword evidence="2" id="KW-0378">Hydrolase</keyword>
<dbReference type="GO" id="GO:0016020">
    <property type="term" value="C:membrane"/>
    <property type="evidence" value="ECO:0007669"/>
    <property type="project" value="TreeGrafter"/>
</dbReference>
<evidence type="ECO:0000313" key="2">
    <source>
        <dbReference type="EMBL" id="MBR8828261.1"/>
    </source>
</evidence>
<organism evidence="2 3">
    <name type="scientific">Gomphosphaeria aponina SAG 52.96 = DSM 107014</name>
    <dbReference type="NCBI Taxonomy" id="1521640"/>
    <lineage>
        <taxon>Bacteria</taxon>
        <taxon>Bacillati</taxon>
        <taxon>Cyanobacteriota</taxon>
        <taxon>Cyanophyceae</taxon>
        <taxon>Oscillatoriophycideae</taxon>
        <taxon>Chroococcales</taxon>
        <taxon>Gomphosphaeriaceae</taxon>
        <taxon>Gomphosphaeria</taxon>
    </lineage>
</organism>
<comment type="caution">
    <text evidence="2">The sequence shown here is derived from an EMBL/GenBank/DDBJ whole genome shotgun (WGS) entry which is preliminary data.</text>
</comment>
<dbReference type="Proteomes" id="UP000767446">
    <property type="component" value="Unassembled WGS sequence"/>
</dbReference>
<dbReference type="InterPro" id="IPR029058">
    <property type="entry name" value="AB_hydrolase_fold"/>
</dbReference>
<dbReference type="SUPFAM" id="SSF53474">
    <property type="entry name" value="alpha/beta-Hydrolases"/>
    <property type="match status" value="1"/>
</dbReference>
<reference evidence="2" key="1">
    <citation type="submission" date="2021-02" db="EMBL/GenBank/DDBJ databases">
        <title>Metagenome analyses of Stigonema ocellatum DSM 106950, Chlorogloea purpurea SAG 13.99 and Gomphosphaeria aponina DSM 107014.</title>
        <authorList>
            <person name="Marter P."/>
            <person name="Huang S."/>
        </authorList>
    </citation>
    <scope>NUCLEOTIDE SEQUENCE</scope>
    <source>
        <strain evidence="2">JP213</strain>
    </source>
</reference>
<gene>
    <name evidence="2" type="ORF">DSM107014_10265</name>
</gene>
<sequence length="247" mass="28701">MSKSLPYAIWLNTSQSFQRFAKSPIRHLSHQVAIAEWNYYQNEDEPSSLEIALVLLHDYLKQCNQPVHLIGHSTGGLLGLLYARKHPERVKSLTLLGVGVYPAVDWQAHYYTLRQLLPISQEIILAQMVQHLFGYQEKYSTQALVKLLKRDLNTSPSPHSLYQKVSIPPAGVPVPFMVCGSEDDLIVDTNSLRGWKKYFKEGDRLWEYPWGHHFFHYFYPEQVAREILKFWQSLPALDFFPLEVCQK</sequence>
<dbReference type="AlphaFoldDB" id="A0A941GWT0"/>
<dbReference type="Pfam" id="PF00561">
    <property type="entry name" value="Abhydrolase_1"/>
    <property type="match status" value="1"/>
</dbReference>
<name>A0A941GWT0_9CHRO</name>
<dbReference type="PANTHER" id="PTHR43798:SF33">
    <property type="entry name" value="HYDROLASE, PUTATIVE (AFU_ORTHOLOGUE AFUA_2G14860)-RELATED"/>
    <property type="match status" value="1"/>
</dbReference>
<accession>A0A941GWT0</accession>
<proteinExistence type="predicted"/>
<dbReference type="EMBL" id="JADQBC010000062">
    <property type="protein sequence ID" value="MBR8828261.1"/>
    <property type="molecule type" value="Genomic_DNA"/>
</dbReference>
<evidence type="ECO:0000259" key="1">
    <source>
        <dbReference type="Pfam" id="PF00561"/>
    </source>
</evidence>
<dbReference type="GO" id="GO:0046464">
    <property type="term" value="P:acylglycerol catabolic process"/>
    <property type="evidence" value="ECO:0007669"/>
    <property type="project" value="TreeGrafter"/>
</dbReference>
<dbReference type="InterPro" id="IPR000073">
    <property type="entry name" value="AB_hydrolase_1"/>
</dbReference>
<dbReference type="PANTHER" id="PTHR43798">
    <property type="entry name" value="MONOACYLGLYCEROL LIPASE"/>
    <property type="match status" value="1"/>
</dbReference>
<dbReference type="GO" id="GO:0047372">
    <property type="term" value="F:monoacylglycerol lipase activity"/>
    <property type="evidence" value="ECO:0007669"/>
    <property type="project" value="TreeGrafter"/>
</dbReference>
<evidence type="ECO:0000313" key="3">
    <source>
        <dbReference type="Proteomes" id="UP000767446"/>
    </source>
</evidence>
<protein>
    <submittedName>
        <fullName evidence="2">Alpha/beta fold hydrolase</fullName>
    </submittedName>
</protein>
<dbReference type="InterPro" id="IPR050266">
    <property type="entry name" value="AB_hydrolase_sf"/>
</dbReference>